<gene>
    <name evidence="1" type="ORF">E2C01_089770</name>
</gene>
<accession>A0A5B7JJP5</accession>
<protein>
    <submittedName>
        <fullName evidence="1">Uncharacterized protein</fullName>
    </submittedName>
</protein>
<name>A0A5B7JJP5_PORTR</name>
<dbReference type="OrthoDB" id="4953at2759"/>
<evidence type="ECO:0000313" key="1">
    <source>
        <dbReference type="EMBL" id="MPC94593.1"/>
    </source>
</evidence>
<keyword evidence="2" id="KW-1185">Reference proteome</keyword>
<proteinExistence type="predicted"/>
<dbReference type="EMBL" id="VSRR010099224">
    <property type="protein sequence ID" value="MPC94593.1"/>
    <property type="molecule type" value="Genomic_DNA"/>
</dbReference>
<sequence length="74" mass="8352">MAAPNNHHHHHHRQGNTTNLGDNYEFICEYLASGSIPVAKYRSKRTGLHIVLARVEGPLVNGYFTLDFPTPKKL</sequence>
<dbReference type="Proteomes" id="UP000324222">
    <property type="component" value="Unassembled WGS sequence"/>
</dbReference>
<dbReference type="AlphaFoldDB" id="A0A5B7JJP5"/>
<reference evidence="1 2" key="1">
    <citation type="submission" date="2019-05" db="EMBL/GenBank/DDBJ databases">
        <title>Another draft genome of Portunus trituberculatus and its Hox gene families provides insights of decapod evolution.</title>
        <authorList>
            <person name="Jeong J.-H."/>
            <person name="Song I."/>
            <person name="Kim S."/>
            <person name="Choi T."/>
            <person name="Kim D."/>
            <person name="Ryu S."/>
            <person name="Kim W."/>
        </authorList>
    </citation>
    <scope>NUCLEOTIDE SEQUENCE [LARGE SCALE GENOMIC DNA]</scope>
    <source>
        <tissue evidence="1">Muscle</tissue>
    </source>
</reference>
<organism evidence="1 2">
    <name type="scientific">Portunus trituberculatus</name>
    <name type="common">Swimming crab</name>
    <name type="synonym">Neptunus trituberculatus</name>
    <dbReference type="NCBI Taxonomy" id="210409"/>
    <lineage>
        <taxon>Eukaryota</taxon>
        <taxon>Metazoa</taxon>
        <taxon>Ecdysozoa</taxon>
        <taxon>Arthropoda</taxon>
        <taxon>Crustacea</taxon>
        <taxon>Multicrustacea</taxon>
        <taxon>Malacostraca</taxon>
        <taxon>Eumalacostraca</taxon>
        <taxon>Eucarida</taxon>
        <taxon>Decapoda</taxon>
        <taxon>Pleocyemata</taxon>
        <taxon>Brachyura</taxon>
        <taxon>Eubrachyura</taxon>
        <taxon>Portunoidea</taxon>
        <taxon>Portunidae</taxon>
        <taxon>Portuninae</taxon>
        <taxon>Portunus</taxon>
    </lineage>
</organism>
<comment type="caution">
    <text evidence="1">The sequence shown here is derived from an EMBL/GenBank/DDBJ whole genome shotgun (WGS) entry which is preliminary data.</text>
</comment>
<evidence type="ECO:0000313" key="2">
    <source>
        <dbReference type="Proteomes" id="UP000324222"/>
    </source>
</evidence>